<evidence type="ECO:0000256" key="1">
    <source>
        <dbReference type="SAM" id="SignalP"/>
    </source>
</evidence>
<dbReference type="RefSeq" id="WP_096365104.1">
    <property type="nucleotide sequence ID" value="NZ_AP018052.1"/>
</dbReference>
<protein>
    <submittedName>
        <fullName evidence="2">Uncharacterized protein</fullName>
    </submittedName>
</protein>
<keyword evidence="1" id="KW-0732">Signal</keyword>
<feature type="chain" id="PRO_5012509521" evidence="1">
    <location>
        <begin position="31"/>
        <end position="107"/>
    </location>
</feature>
<evidence type="ECO:0000313" key="2">
    <source>
        <dbReference type="EMBL" id="BAZ93285.1"/>
    </source>
</evidence>
<name>A0A1Z4VP63_9GAMM</name>
<dbReference type="AlphaFoldDB" id="A0A1Z4VP63"/>
<dbReference type="OrthoDB" id="9924715at2"/>
<keyword evidence="3" id="KW-1185">Reference proteome</keyword>
<dbReference type="EMBL" id="AP018052">
    <property type="protein sequence ID" value="BAZ93285.1"/>
    <property type="molecule type" value="Genomic_DNA"/>
</dbReference>
<gene>
    <name evidence="2" type="ORF">FOKN1_0883</name>
</gene>
<sequence length="107" mass="11983">MHRLRRHCRNRSPRHALLALLLLFAGMQVASLTHLAEHDFAPHEHFGQACDVLHYAKHGADGLAVDVSVAGPERNRRPLYVAIPATGERQFHHHPAQPRAPPLSLFV</sequence>
<accession>A0A1Z4VP63</accession>
<dbReference type="KEGG" id="ttc:FOKN1_0883"/>
<proteinExistence type="predicted"/>
<feature type="signal peptide" evidence="1">
    <location>
        <begin position="1"/>
        <end position="30"/>
    </location>
</feature>
<dbReference type="Proteomes" id="UP000218765">
    <property type="component" value="Chromosome"/>
</dbReference>
<reference evidence="2 3" key="1">
    <citation type="submission" date="2017-05" db="EMBL/GenBank/DDBJ databases">
        <title>Thiocyanate degradation by Thiohalobacter thiocyanaticus FOKN1.</title>
        <authorList>
            <person name="Oshiki M."/>
            <person name="Fukushima T."/>
            <person name="Kawano S."/>
            <person name="Nakagawa J."/>
        </authorList>
    </citation>
    <scope>NUCLEOTIDE SEQUENCE [LARGE SCALE GENOMIC DNA]</scope>
    <source>
        <strain evidence="2 3">FOKN1</strain>
    </source>
</reference>
<evidence type="ECO:0000313" key="3">
    <source>
        <dbReference type="Proteomes" id="UP000218765"/>
    </source>
</evidence>
<organism evidence="2 3">
    <name type="scientific">Thiohalobacter thiocyanaticus</name>
    <dbReference type="NCBI Taxonomy" id="585455"/>
    <lineage>
        <taxon>Bacteria</taxon>
        <taxon>Pseudomonadati</taxon>
        <taxon>Pseudomonadota</taxon>
        <taxon>Gammaproteobacteria</taxon>
        <taxon>Thiohalobacterales</taxon>
        <taxon>Thiohalobacteraceae</taxon>
        <taxon>Thiohalobacter</taxon>
    </lineage>
</organism>